<dbReference type="PANTHER" id="PTHR43179:SF7">
    <property type="entry name" value="RHAMNOSYLTRANSFERASE WBBL"/>
    <property type="match status" value="1"/>
</dbReference>
<dbReference type="AlphaFoldDB" id="A0A6M8HQ11"/>
<keyword evidence="3" id="KW-1185">Reference proteome</keyword>
<gene>
    <name evidence="2" type="ORF">HN018_10190</name>
</gene>
<reference evidence="2 3" key="1">
    <citation type="journal article" date="2014" name="World J. Microbiol. Biotechnol.">
        <title>Biodiversity and physiological characteristics of Antarctic and Arctic lichens-associated bacteria.</title>
        <authorList>
            <person name="Lee Y.M."/>
            <person name="Kim E.H."/>
            <person name="Lee H.K."/>
            <person name="Hong S.G."/>
        </authorList>
    </citation>
    <scope>NUCLEOTIDE SEQUENCE [LARGE SCALE GENOMIC DNA]</scope>
    <source>
        <strain evidence="2 3">PAMC 26569</strain>
    </source>
</reference>
<dbReference type="EMBL" id="CP053708">
    <property type="protein sequence ID" value="QKE90355.1"/>
    <property type="molecule type" value="Genomic_DNA"/>
</dbReference>
<dbReference type="Proteomes" id="UP000500767">
    <property type="component" value="Chromosome"/>
</dbReference>
<keyword evidence="2" id="KW-0808">Transferase</keyword>
<accession>A0A6M8HQ11</accession>
<protein>
    <submittedName>
        <fullName evidence="2">Glycosyltransferase</fullName>
    </submittedName>
</protein>
<evidence type="ECO:0000259" key="1">
    <source>
        <dbReference type="Pfam" id="PF00535"/>
    </source>
</evidence>
<proteinExistence type="predicted"/>
<feature type="domain" description="Glycosyltransferase 2-like" evidence="1">
    <location>
        <begin position="374"/>
        <end position="543"/>
    </location>
</feature>
<evidence type="ECO:0000313" key="2">
    <source>
        <dbReference type="EMBL" id="QKE90355.1"/>
    </source>
</evidence>
<dbReference type="Pfam" id="PF00535">
    <property type="entry name" value="Glycos_transf_2"/>
    <property type="match status" value="1"/>
</dbReference>
<dbReference type="GO" id="GO:0016740">
    <property type="term" value="F:transferase activity"/>
    <property type="evidence" value="ECO:0007669"/>
    <property type="project" value="UniProtKB-KW"/>
</dbReference>
<sequence>MLTRLIDSLETIRTVSHLYRVLLQRPPDGPGLAHNAGLLDAGVEASELIGAMLASGEAQHLWAGQGTVDIARSIWDCGQPSLRGFARRRDARCFAKVWNEASGIVQFIIEAVQSDRARSVPILPLLFPNGIDPDDRADTPAWAYPLWAEESERAIEAGLASLLPRLLRSRKRIDLVLELDPGGTTPDLVATINSLRAQVYPHWRLLLSGSPAPGQGVPVDPRIVRSDERSVGDLADWIGWLRPGDTLAPTALALFALTIRKRHGAVAIYCDEDCRQPDGLQPRPVLKAGWDPDAAERIDVMGALALYRASHLYREPRTPFDAGGPIARCRIATRDARDRQVVHLPAILCHRIETPAATLPVAPRDPDRPRPTVSVVIATRDLASRLACCVNSLRRCTDYPNVQIVLVDNGSSEPDAIALLDRLAGEAGCLLLRRPGAFNWSALNNEGVRASSGDIVVLLNNDVECIEPGWLDAMVFACLQPQVGVVGALLLFPRGEVQHAGIVIGPGPVAAHAWSTGHGHHADRQNFSAVTGACMAFRRSVFDGLNGLNAAQLPVTWNDVDFCLRAREAGLRVVLARQAVLVHDEGSTRTPDSAPENLPQLLRTSAYIATRHRHALTADPFLNPNLTVKSGGRLLDPSAPQQIWPILQRGGR</sequence>
<dbReference type="SUPFAM" id="SSF53448">
    <property type="entry name" value="Nucleotide-diphospho-sugar transferases"/>
    <property type="match status" value="1"/>
</dbReference>
<evidence type="ECO:0000313" key="3">
    <source>
        <dbReference type="Proteomes" id="UP000500767"/>
    </source>
</evidence>
<dbReference type="RefSeq" id="WP_171833963.1">
    <property type="nucleotide sequence ID" value="NZ_CP053708.1"/>
</dbReference>
<dbReference type="PANTHER" id="PTHR43179">
    <property type="entry name" value="RHAMNOSYLTRANSFERASE WBBL"/>
    <property type="match status" value="1"/>
</dbReference>
<dbReference type="InterPro" id="IPR029044">
    <property type="entry name" value="Nucleotide-diphossugar_trans"/>
</dbReference>
<dbReference type="KEGG" id="lck:HN018_10190"/>
<organism evidence="2 3">
    <name type="scientific">Lichenicola cladoniae</name>
    <dbReference type="NCBI Taxonomy" id="1484109"/>
    <lineage>
        <taxon>Bacteria</taxon>
        <taxon>Pseudomonadati</taxon>
        <taxon>Pseudomonadota</taxon>
        <taxon>Alphaproteobacteria</taxon>
        <taxon>Acetobacterales</taxon>
        <taxon>Acetobacteraceae</taxon>
        <taxon>Lichenicola</taxon>
    </lineage>
</organism>
<dbReference type="Gene3D" id="3.90.550.10">
    <property type="entry name" value="Spore Coat Polysaccharide Biosynthesis Protein SpsA, Chain A"/>
    <property type="match status" value="1"/>
</dbReference>
<name>A0A6M8HQ11_9PROT</name>
<dbReference type="InterPro" id="IPR001173">
    <property type="entry name" value="Glyco_trans_2-like"/>
</dbReference>